<proteinExistence type="predicted"/>
<dbReference type="InterPro" id="IPR005607">
    <property type="entry name" value="BSD_dom"/>
</dbReference>
<feature type="region of interest" description="Disordered" evidence="1">
    <location>
        <begin position="183"/>
        <end position="208"/>
    </location>
</feature>
<feature type="compositionally biased region" description="Gly residues" evidence="1">
    <location>
        <begin position="236"/>
        <end position="245"/>
    </location>
</feature>
<dbReference type="PANTHER" id="PTHR31923">
    <property type="entry name" value="BSD DOMAIN-CONTAINING PROTEIN"/>
    <property type="match status" value="1"/>
</dbReference>
<feature type="compositionally biased region" description="Acidic residues" evidence="1">
    <location>
        <begin position="328"/>
        <end position="339"/>
    </location>
</feature>
<dbReference type="AlphaFoldDB" id="A0A061R3N4"/>
<evidence type="ECO:0000259" key="2">
    <source>
        <dbReference type="PROSITE" id="PS50858"/>
    </source>
</evidence>
<protein>
    <submittedName>
        <fullName evidence="3">Bsd domain-containing family protein</fullName>
    </submittedName>
</protein>
<dbReference type="Pfam" id="PF03909">
    <property type="entry name" value="BSD"/>
    <property type="match status" value="1"/>
</dbReference>
<gene>
    <name evidence="3" type="ORF">TSPGSL018_16175</name>
</gene>
<dbReference type="Gene3D" id="1.10.3970.10">
    <property type="entry name" value="BSD domain"/>
    <property type="match status" value="1"/>
</dbReference>
<feature type="compositionally biased region" description="Acidic residues" evidence="1">
    <location>
        <begin position="356"/>
        <end position="378"/>
    </location>
</feature>
<evidence type="ECO:0000256" key="1">
    <source>
        <dbReference type="SAM" id="MobiDB-lite"/>
    </source>
</evidence>
<dbReference type="PROSITE" id="PS50858">
    <property type="entry name" value="BSD"/>
    <property type="match status" value="1"/>
</dbReference>
<feature type="compositionally biased region" description="Acidic residues" evidence="1">
    <location>
        <begin position="304"/>
        <end position="318"/>
    </location>
</feature>
<feature type="region of interest" description="Disordered" evidence="1">
    <location>
        <begin position="220"/>
        <end position="378"/>
    </location>
</feature>
<feature type="domain" description="BSD" evidence="2">
    <location>
        <begin position="133"/>
        <end position="176"/>
    </location>
</feature>
<dbReference type="PANTHER" id="PTHR31923:SF1">
    <property type="entry name" value="BSD DOMAIN-CONTAINING PROTEIN"/>
    <property type="match status" value="1"/>
</dbReference>
<dbReference type="InterPro" id="IPR035925">
    <property type="entry name" value="BSD_dom_sf"/>
</dbReference>
<organism evidence="3">
    <name type="scientific">Tetraselmis sp. GSL018</name>
    <dbReference type="NCBI Taxonomy" id="582737"/>
    <lineage>
        <taxon>Eukaryota</taxon>
        <taxon>Viridiplantae</taxon>
        <taxon>Chlorophyta</taxon>
        <taxon>core chlorophytes</taxon>
        <taxon>Chlorodendrophyceae</taxon>
        <taxon>Chlorodendrales</taxon>
        <taxon>Chlorodendraceae</taxon>
        <taxon>Tetraselmis</taxon>
    </lineage>
</organism>
<evidence type="ECO:0000313" key="3">
    <source>
        <dbReference type="EMBL" id="JAC65374.1"/>
    </source>
</evidence>
<name>A0A061R3N4_9CHLO</name>
<sequence length="378" mass="40948">MDFFRTAYTTAKERAAKAAAEAKAYAEQAHSSALHQAEEATRKLQSLPVDFKQLDLNSVKSSVTDSVNKLWAQSTASTGDEEKRAYGITDEFLEFVMGFSYIAFRDFPVEELRVTRDVSPRSMPKILKLSPWQERHAMLLIQSVPEFNDLRYVLCPGKMPEERFWEIYFTMSKDRLPPEALQFDSPCADHTGGRGAQGAGKEHEARCEELQSTAMAGFTLDQEDNGSDEGSRDGSPGAGTAGSGGSLPLQGVDAGPSAPLGVQSPGASPEGRGSAEAEGTPASPSKRPWDEDCAERLSGNESGDLLDSDDDDDGDLDSYVEGMFNPSDADEEDDNDDFEAYMKELQGSDEPCIDGSDGEEDVSIGSDDLDLGELEESS</sequence>
<dbReference type="SUPFAM" id="SSF140383">
    <property type="entry name" value="BSD domain-like"/>
    <property type="match status" value="1"/>
</dbReference>
<accession>A0A061R3N4</accession>
<dbReference type="EMBL" id="GBEZ01021370">
    <property type="protein sequence ID" value="JAC65374.1"/>
    <property type="molecule type" value="Transcribed_RNA"/>
</dbReference>
<reference evidence="3" key="1">
    <citation type="submission" date="2014-05" db="EMBL/GenBank/DDBJ databases">
        <title>The transcriptome of the halophilic microalga Tetraselmis sp. GSL018 isolated from the Great Salt Lake, Utah.</title>
        <authorList>
            <person name="Jinkerson R.E."/>
            <person name="D'Adamo S."/>
            <person name="Posewitz M.C."/>
        </authorList>
    </citation>
    <scope>NUCLEOTIDE SEQUENCE</scope>
    <source>
        <strain evidence="3">GSL018</strain>
    </source>
</reference>